<dbReference type="InterPro" id="IPR001078">
    <property type="entry name" value="2-oxoacid_DH_actylTfrase"/>
</dbReference>
<evidence type="ECO:0000259" key="19">
    <source>
        <dbReference type="PROSITE" id="PS50866"/>
    </source>
</evidence>
<evidence type="ECO:0000256" key="15">
    <source>
        <dbReference type="ARBA" id="ARBA00046046"/>
    </source>
</evidence>
<dbReference type="NCBIfam" id="TIGR01347">
    <property type="entry name" value="sucB"/>
    <property type="match status" value="1"/>
</dbReference>
<dbReference type="Gene3D" id="3.30.559.10">
    <property type="entry name" value="Chloramphenicol acetyltransferase-like domain"/>
    <property type="match status" value="1"/>
</dbReference>
<keyword evidence="10" id="KW-0809">Transit peptide</keyword>
<reference evidence="21 22" key="1">
    <citation type="submission" date="2018-08" db="EMBL/GenBank/DDBJ databases">
        <authorList>
            <person name="Laetsch R D."/>
            <person name="Stevens L."/>
            <person name="Kumar S."/>
            <person name="Blaxter L. M."/>
        </authorList>
    </citation>
    <scope>NUCLEOTIDE SEQUENCE [LARGE SCALE GENOMIC DNA]</scope>
</reference>
<feature type="compositionally biased region" description="Basic and acidic residues" evidence="17">
    <location>
        <begin position="778"/>
        <end position="787"/>
    </location>
</feature>
<evidence type="ECO:0000256" key="12">
    <source>
        <dbReference type="ARBA" id="ARBA00023315"/>
    </source>
</evidence>
<dbReference type="GO" id="GO:0006099">
    <property type="term" value="P:tricarboxylic acid cycle"/>
    <property type="evidence" value="ECO:0007669"/>
    <property type="project" value="UniProtKB-KW"/>
</dbReference>
<comment type="subcellular location">
    <subcellularLocation>
        <location evidence="2">Mitochondrion</location>
    </subcellularLocation>
</comment>
<dbReference type="PROSITE" id="PS50968">
    <property type="entry name" value="BIOTINYL_LIPOYL"/>
    <property type="match status" value="1"/>
</dbReference>
<dbReference type="Proteomes" id="UP000276991">
    <property type="component" value="Unassembled WGS sequence"/>
</dbReference>
<feature type="coiled-coil region" evidence="16">
    <location>
        <begin position="131"/>
        <end position="158"/>
    </location>
</feature>
<evidence type="ECO:0000256" key="10">
    <source>
        <dbReference type="ARBA" id="ARBA00022946"/>
    </source>
</evidence>
<evidence type="ECO:0000256" key="11">
    <source>
        <dbReference type="ARBA" id="ARBA00023128"/>
    </source>
</evidence>
<dbReference type="PROSITE" id="PS50866">
    <property type="entry name" value="GOLD"/>
    <property type="match status" value="1"/>
</dbReference>
<feature type="domain" description="Lipoyl-binding" evidence="20">
    <location>
        <begin position="695"/>
        <end position="769"/>
    </location>
</feature>
<dbReference type="AlphaFoldDB" id="A0A498SB21"/>
<comment type="function">
    <text evidence="15">Dihydrolipoamide succinyltransferase (E2) component of the 2-oxoglutarate dehydrogenase complex. The 2-oxoglutarate dehydrogenase complex catalyzes the overall conversion of 2-oxoglutarate to succinyl-CoA and CO(2). The 2-oxoglutarate dehydrogenase complex is mainly active in the mitochondrion. A fraction of the 2-oxoglutarate dehydrogenase complex also localizes in the nucleus and is required for lysine succinylation of histones: associates with KAT2A on chromatin and provides succinyl-CoA to histone succinyltransferase KAT2A.</text>
</comment>
<dbReference type="InterPro" id="IPR002347">
    <property type="entry name" value="SDR_fam"/>
</dbReference>
<dbReference type="Gene3D" id="2.40.50.100">
    <property type="match status" value="1"/>
</dbReference>
<dbReference type="InterPro" id="IPR000089">
    <property type="entry name" value="Biotin_lipoyl"/>
</dbReference>
<keyword evidence="7" id="KW-0816">Tricarboxylic acid cycle</keyword>
<keyword evidence="9" id="KW-0450">Lipoyl</keyword>
<evidence type="ECO:0000256" key="17">
    <source>
        <dbReference type="SAM" id="MobiDB-lite"/>
    </source>
</evidence>
<comment type="cofactor">
    <cofactor evidence="1">
        <name>(R)-lipoate</name>
        <dbReference type="ChEBI" id="CHEBI:83088"/>
    </cofactor>
</comment>
<dbReference type="UniPathway" id="UPA00868">
    <property type="reaction ID" value="UER00840"/>
</dbReference>
<evidence type="ECO:0000256" key="16">
    <source>
        <dbReference type="SAM" id="Coils"/>
    </source>
</evidence>
<keyword evidence="18" id="KW-0732">Signal</keyword>
<keyword evidence="12" id="KW-0012">Acyltransferase</keyword>
<feature type="signal peptide" evidence="18">
    <location>
        <begin position="1"/>
        <end position="17"/>
    </location>
</feature>
<sequence length="1088" mass="123502">MLILILFLTLLCGSIHALYFHIAETERKCFIEEIPDETTVIGNYKVMLYDPNTKGYGEYPKIGMHVEVKDPEDKIILSKLYTSEGRFTFTSHSPGEHFICLYSNSSSWFSGAQLRVYLDIQTGEHTQDYEQVAAKDKLNELQLRIRQLLDQVEQISKEQNYQRYREERFRQTSENTNSRVLWWSIAQTIVLLLTGAWQMRHLKGFFEAKKLPRSEDWKDEALLAINAQNGKLFAEVLMFIPKWMKARVSKGWVAVISACAGVSGAYYSYFHGKPYDNYKFEHDLANKTYIVVGASSGIGKETAKELAMRKAKVIMACRNNRKCIEARRNLVIATRNMDIYCRRLNLEDFDSVRDFVLKLDTGKGKIEKIDGIMYSAATAESTRQTNKHHIERTFATNHLGPFLLTSLLYDRLRKQSSPVRLVFLNTSDLKLSELNFDDLNSTDLTKWQKSPEKAKKDAYDQSKLALTLFVKSLSRKVKDTNLRVTMVDPGVTKTNLFYHLEAADNRIFFVRWYKSLKRWVYGLVAAQSISDATRPVLYALADKKMEGVNGIFINSVRTELPWHELASDEKVLNKLWLTSAKWTETGFHLQRLQQDLKKPKSQETGAKQELKAGTGCSYLQQAIEPQFMLRRVISVYSRRLLNQPSGKRLLLLNNLRTQCQGYFTVPQLLMQRNWSFYYFDGVGRLHTSQSCCADIIEVEGPAFAESISEGDIRWLKQKGDFINRDDLVAEIETDKTTVEVPAPQSGTIVELLIEDGGRVTAHQKLYKLEVGGEVSARSADETTKPVEQKSTPSPPPKSESMQTSEAPPSLGKKPVDPPSPAKIATSPLPSFSQPKPESSTEKIPSITNQSLFTGSRNETRVKMNRMRLRIAQRLKDAQNTYAMLTTFNEVDMSNVLEMRKRYQKDFIAKYGIKIGLMSPFIRASAYALQEFPTVNAVIDEGEILYRHYIDVSVAVATPKGLVVPVLRNVETMDYAAIEKTLNEYAIKVFSYGKLAIEDMEGGTFTISNGGVFGSVSGTPIINPPQSSILGMHGVFDRPVAVDGKVEIRPMMTIALTYDHRLIDGREAVTFLRKIKTSVEDPRTILLNL</sequence>
<dbReference type="Pfam" id="PF00106">
    <property type="entry name" value="adh_short"/>
    <property type="match status" value="1"/>
</dbReference>
<gene>
    <name evidence="21" type="ORF">NAV_LOCUS2092</name>
</gene>
<protein>
    <recommendedName>
        <fullName evidence="6">Dihydrolipoyllysine-residue succinyltransferase component of 2-oxoglutarate dehydrogenase complex, mitochondrial</fullName>
        <ecNumber evidence="5">2.3.1.61</ecNumber>
    </recommendedName>
    <alternativeName>
        <fullName evidence="14">2-oxoglutarate dehydrogenase complex component E2</fullName>
    </alternativeName>
    <alternativeName>
        <fullName evidence="13">E2K</fullName>
    </alternativeName>
</protein>
<evidence type="ECO:0000259" key="20">
    <source>
        <dbReference type="PROSITE" id="PS50968"/>
    </source>
</evidence>
<dbReference type="EMBL" id="UPTC01000206">
    <property type="protein sequence ID" value="VBB27262.1"/>
    <property type="molecule type" value="Genomic_DNA"/>
</dbReference>
<dbReference type="EC" id="2.3.1.61" evidence="5"/>
<evidence type="ECO:0000256" key="9">
    <source>
        <dbReference type="ARBA" id="ARBA00022823"/>
    </source>
</evidence>
<evidence type="ECO:0000256" key="18">
    <source>
        <dbReference type="SAM" id="SignalP"/>
    </source>
</evidence>
<dbReference type="GO" id="GO:0033512">
    <property type="term" value="P:L-lysine catabolic process to acetyl-CoA via saccharopine"/>
    <property type="evidence" value="ECO:0007669"/>
    <property type="project" value="UniProtKB-UniPathway"/>
</dbReference>
<evidence type="ECO:0000256" key="4">
    <source>
        <dbReference type="ARBA" id="ARBA00007317"/>
    </source>
</evidence>
<keyword evidence="22" id="KW-1185">Reference proteome</keyword>
<dbReference type="InterPro" id="IPR006255">
    <property type="entry name" value="SucB"/>
</dbReference>
<dbReference type="CDD" id="cd06849">
    <property type="entry name" value="lipoyl_domain"/>
    <property type="match status" value="1"/>
</dbReference>
<dbReference type="InterPro" id="IPR023213">
    <property type="entry name" value="CAT-like_dom_sf"/>
</dbReference>
<dbReference type="InterPro" id="IPR011053">
    <property type="entry name" value="Single_hybrid_motif"/>
</dbReference>
<dbReference type="GO" id="GO:0045252">
    <property type="term" value="C:oxoglutarate dehydrogenase complex"/>
    <property type="evidence" value="ECO:0007669"/>
    <property type="project" value="InterPro"/>
</dbReference>
<dbReference type="SMART" id="SM01190">
    <property type="entry name" value="EMP24_GP25L"/>
    <property type="match status" value="1"/>
</dbReference>
<dbReference type="InterPro" id="IPR009038">
    <property type="entry name" value="GOLD_dom"/>
</dbReference>
<proteinExistence type="inferred from homology"/>
<feature type="region of interest" description="Disordered" evidence="17">
    <location>
        <begin position="773"/>
        <end position="858"/>
    </location>
</feature>
<evidence type="ECO:0000256" key="14">
    <source>
        <dbReference type="ARBA" id="ARBA00032406"/>
    </source>
</evidence>
<dbReference type="InterPro" id="IPR050537">
    <property type="entry name" value="2-oxoacid_dehydrogenase"/>
</dbReference>
<evidence type="ECO:0000256" key="6">
    <source>
        <dbReference type="ARBA" id="ARBA00020294"/>
    </source>
</evidence>
<feature type="compositionally biased region" description="Polar residues" evidence="17">
    <location>
        <begin position="827"/>
        <end position="856"/>
    </location>
</feature>
<dbReference type="PROSITE" id="PS00189">
    <property type="entry name" value="LIPOYL"/>
    <property type="match status" value="1"/>
</dbReference>
<dbReference type="PANTHER" id="PTHR43416:SF5">
    <property type="entry name" value="DIHYDROLIPOYLLYSINE-RESIDUE SUCCINYLTRANSFERASE COMPONENT OF 2-OXOGLUTARATE DEHYDROGENASE COMPLEX, MITOCHONDRIAL"/>
    <property type="match status" value="1"/>
</dbReference>
<evidence type="ECO:0000256" key="3">
    <source>
        <dbReference type="ARBA" id="ARBA00005145"/>
    </source>
</evidence>
<evidence type="ECO:0000256" key="1">
    <source>
        <dbReference type="ARBA" id="ARBA00001938"/>
    </source>
</evidence>
<evidence type="ECO:0000256" key="7">
    <source>
        <dbReference type="ARBA" id="ARBA00022532"/>
    </source>
</evidence>
<dbReference type="InterPro" id="IPR003016">
    <property type="entry name" value="2-oxoA_DH_lipoyl-BS"/>
</dbReference>
<dbReference type="SUPFAM" id="SSF52777">
    <property type="entry name" value="CoA-dependent acyltransferases"/>
    <property type="match status" value="1"/>
</dbReference>
<dbReference type="SUPFAM" id="SSF51735">
    <property type="entry name" value="NAD(P)-binding Rossmann-fold domains"/>
    <property type="match status" value="1"/>
</dbReference>
<dbReference type="GO" id="GO:0004149">
    <property type="term" value="F:dihydrolipoyllysine-residue succinyltransferase activity"/>
    <property type="evidence" value="ECO:0007669"/>
    <property type="project" value="UniProtKB-EC"/>
</dbReference>
<dbReference type="SUPFAM" id="SSF51230">
    <property type="entry name" value="Single hybrid motif"/>
    <property type="match status" value="1"/>
</dbReference>
<keyword evidence="11" id="KW-0496">Mitochondrion</keyword>
<feature type="chain" id="PRO_5019837573" description="Dihydrolipoyllysine-residue succinyltransferase component of 2-oxoglutarate dehydrogenase complex, mitochondrial" evidence="18">
    <location>
        <begin position="18"/>
        <end position="1088"/>
    </location>
</feature>
<dbReference type="PANTHER" id="PTHR43416">
    <property type="entry name" value="DIHYDROLIPOYLLYSINE-RESIDUE SUCCINYLTRANSFERASE COMPONENT OF 2-OXOGLUTARATE DEHYDROGENASE COMPLEX, MITOCHONDRIAL-RELATED"/>
    <property type="match status" value="1"/>
</dbReference>
<name>A0A498SB21_ACAVI</name>
<keyword evidence="8" id="KW-0808">Transferase</keyword>
<dbReference type="Pfam" id="PF00198">
    <property type="entry name" value="2-oxoacid_dh"/>
    <property type="match status" value="1"/>
</dbReference>
<dbReference type="InterPro" id="IPR036291">
    <property type="entry name" value="NAD(P)-bd_dom_sf"/>
</dbReference>
<evidence type="ECO:0000256" key="13">
    <source>
        <dbReference type="ARBA" id="ARBA00031331"/>
    </source>
</evidence>
<dbReference type="Pfam" id="PF01105">
    <property type="entry name" value="EMP24_GP25L"/>
    <property type="match status" value="1"/>
</dbReference>
<comment type="similarity">
    <text evidence="4">Belongs to the 2-oxoacid dehydrogenase family.</text>
</comment>
<organism evidence="21 22">
    <name type="scientific">Acanthocheilonema viteae</name>
    <name type="common">Filarial nematode worm</name>
    <name type="synonym">Dipetalonema viteae</name>
    <dbReference type="NCBI Taxonomy" id="6277"/>
    <lineage>
        <taxon>Eukaryota</taxon>
        <taxon>Metazoa</taxon>
        <taxon>Ecdysozoa</taxon>
        <taxon>Nematoda</taxon>
        <taxon>Chromadorea</taxon>
        <taxon>Rhabditida</taxon>
        <taxon>Spirurina</taxon>
        <taxon>Spiruromorpha</taxon>
        <taxon>Filarioidea</taxon>
        <taxon>Onchocercidae</taxon>
        <taxon>Acanthocheilonema</taxon>
    </lineage>
</organism>
<feature type="domain" description="GOLD" evidence="19">
    <location>
        <begin position="27"/>
        <end position="122"/>
    </location>
</feature>
<evidence type="ECO:0000313" key="21">
    <source>
        <dbReference type="EMBL" id="VBB27262.1"/>
    </source>
</evidence>
<evidence type="ECO:0000313" key="22">
    <source>
        <dbReference type="Proteomes" id="UP000276991"/>
    </source>
</evidence>
<comment type="pathway">
    <text evidence="3">Amino-acid degradation; L-lysine degradation via saccharopine pathway; glutaryl-CoA from L-lysine: step 6/6.</text>
</comment>
<dbReference type="Pfam" id="PF00364">
    <property type="entry name" value="Biotin_lipoyl"/>
    <property type="match status" value="1"/>
</dbReference>
<accession>A0A498SB21</accession>
<dbReference type="GO" id="GO:0005739">
    <property type="term" value="C:mitochondrion"/>
    <property type="evidence" value="ECO:0007669"/>
    <property type="project" value="UniProtKB-SubCell"/>
</dbReference>
<dbReference type="STRING" id="6277.A0A498SB21"/>
<dbReference type="FunFam" id="3.30.559.10:FF:000006">
    <property type="entry name" value="Dihydrolipoyllysine-residue succinyltransferase component of 2-oxoglutarate dehydrogenase complex, mitochondrial"/>
    <property type="match status" value="1"/>
</dbReference>
<evidence type="ECO:0000256" key="8">
    <source>
        <dbReference type="ARBA" id="ARBA00022679"/>
    </source>
</evidence>
<dbReference type="PRINTS" id="PR00081">
    <property type="entry name" value="GDHRDH"/>
</dbReference>
<evidence type="ECO:0000256" key="2">
    <source>
        <dbReference type="ARBA" id="ARBA00004173"/>
    </source>
</evidence>
<dbReference type="Gene3D" id="3.40.50.720">
    <property type="entry name" value="NAD(P)-binding Rossmann-like Domain"/>
    <property type="match status" value="1"/>
</dbReference>
<evidence type="ECO:0000256" key="5">
    <source>
        <dbReference type="ARBA" id="ARBA00012945"/>
    </source>
</evidence>
<keyword evidence="16" id="KW-0175">Coiled coil</keyword>
<dbReference type="OrthoDB" id="3427at2759"/>